<evidence type="ECO:0000256" key="5">
    <source>
        <dbReference type="ARBA" id="ARBA00022574"/>
    </source>
</evidence>
<dbReference type="Gene3D" id="1.25.40.1030">
    <property type="match status" value="1"/>
</dbReference>
<dbReference type="GO" id="GO:0005789">
    <property type="term" value="C:endoplasmic reticulum membrane"/>
    <property type="evidence" value="ECO:0007669"/>
    <property type="project" value="UniProtKB-SubCell"/>
</dbReference>
<evidence type="ECO:0000256" key="2">
    <source>
        <dbReference type="ARBA" id="ARBA00004406"/>
    </source>
</evidence>
<organism evidence="13">
    <name type="scientific">Pongo abelii</name>
    <name type="common">Sumatran orangutan</name>
    <name type="synonym">Pongo pygmaeus abelii</name>
    <dbReference type="NCBI Taxonomy" id="9601"/>
    <lineage>
        <taxon>Eukaryota</taxon>
        <taxon>Metazoa</taxon>
        <taxon>Chordata</taxon>
        <taxon>Craniata</taxon>
        <taxon>Vertebrata</taxon>
        <taxon>Euteleostomi</taxon>
        <taxon>Mammalia</taxon>
        <taxon>Eutheria</taxon>
        <taxon>Euarchontoglires</taxon>
        <taxon>Primates</taxon>
        <taxon>Haplorrhini</taxon>
        <taxon>Catarrhini</taxon>
        <taxon>Hominidae</taxon>
        <taxon>Pongo</taxon>
    </lineage>
</organism>
<evidence type="ECO:0000256" key="9">
    <source>
        <dbReference type="ARBA" id="ARBA00023136"/>
    </source>
</evidence>
<comment type="subcellular location">
    <subcellularLocation>
        <location evidence="1">Cytoplasmic vesicle</location>
        <location evidence="1">COPII-coated vesicle membrane</location>
        <topology evidence="1">Peripheral membrane protein</topology>
        <orientation evidence="1">Cytoplasmic side</orientation>
    </subcellularLocation>
    <subcellularLocation>
        <location evidence="2">Endoplasmic reticulum membrane</location>
        <topology evidence="2">Peripheral membrane protein</topology>
    </subcellularLocation>
</comment>
<dbReference type="AlphaFoldDB" id="A0A2J8V4J1"/>
<gene>
    <name evidence="13" type="ORF">CR201_G0022386</name>
</gene>
<protein>
    <submittedName>
        <fullName evidence="13">SEC31A isoform 24</fullName>
    </submittedName>
</protein>
<evidence type="ECO:0000256" key="3">
    <source>
        <dbReference type="ARBA" id="ARBA00022448"/>
    </source>
</evidence>
<keyword evidence="3" id="KW-0813">Transport</keyword>
<dbReference type="Pfam" id="PF12931">
    <property type="entry name" value="TPR_Sec16"/>
    <property type="match status" value="1"/>
</dbReference>
<accession>A0A2J8V4J1</accession>
<dbReference type="GO" id="GO:0005198">
    <property type="term" value="F:structural molecule activity"/>
    <property type="evidence" value="ECO:0007669"/>
    <property type="project" value="TreeGrafter"/>
</dbReference>
<sequence>FGGKLVTFENVRMPSHQGAEQQQQQHHVFISQVVTEKEFLSRSDQLQQAVQSQGFISYCQKKIDVSQTEFEKNVWSFLKVNFEDDSRGKYLELLGYRKEDLGKKALKDSDQVAQSDGEESPAAEEQLLGEHIKEEKEESEFLPSSGGTFNISVSGDIDGLITQALLTGNFESAVDLCLHDNRMADAIILAIAGGQELLARTQKKYFAKSQSKITRLITAVVMKNWKEIVESCDLKNWREALAAVLTYAKPDEFSALCDLLGTRLENEGDSLLQTQACLCYICAGNV</sequence>
<dbReference type="GO" id="GO:0007029">
    <property type="term" value="P:endoplasmic reticulum organization"/>
    <property type="evidence" value="ECO:0007669"/>
    <property type="project" value="TreeGrafter"/>
</dbReference>
<evidence type="ECO:0000256" key="7">
    <source>
        <dbReference type="ARBA" id="ARBA00022824"/>
    </source>
</evidence>
<proteinExistence type="predicted"/>
<keyword evidence="5" id="KW-0853">WD repeat</keyword>
<keyword evidence="7" id="KW-0256">Endoplasmic reticulum</keyword>
<feature type="non-terminal residue" evidence="13">
    <location>
        <position position="286"/>
    </location>
</feature>
<dbReference type="GO" id="GO:0090110">
    <property type="term" value="P:COPII-coated vesicle cargo loading"/>
    <property type="evidence" value="ECO:0007669"/>
    <property type="project" value="TreeGrafter"/>
</dbReference>
<keyword evidence="8" id="KW-0931">ER-Golgi transport</keyword>
<evidence type="ECO:0000256" key="1">
    <source>
        <dbReference type="ARBA" id="ARBA00004299"/>
    </source>
</evidence>
<dbReference type="InterPro" id="IPR040251">
    <property type="entry name" value="SEC31-like"/>
</dbReference>
<dbReference type="InterPro" id="IPR024298">
    <property type="entry name" value="Sec16_Sec23-bd"/>
</dbReference>
<dbReference type="GO" id="GO:0030127">
    <property type="term" value="C:COPII vesicle coat"/>
    <property type="evidence" value="ECO:0007669"/>
    <property type="project" value="TreeGrafter"/>
</dbReference>
<feature type="non-terminal residue" evidence="13">
    <location>
        <position position="1"/>
    </location>
</feature>
<dbReference type="GO" id="GO:0070971">
    <property type="term" value="C:endoplasmic reticulum exit site"/>
    <property type="evidence" value="ECO:0007669"/>
    <property type="project" value="TreeGrafter"/>
</dbReference>
<keyword evidence="4" id="KW-0963">Cytoplasm</keyword>
<feature type="domain" description="Sec16 Sec23-binding" evidence="12">
    <location>
        <begin position="161"/>
        <end position="283"/>
    </location>
</feature>
<keyword evidence="9" id="KW-0472">Membrane</keyword>
<reference evidence="13" key="1">
    <citation type="submission" date="2017-12" db="EMBL/GenBank/DDBJ databases">
        <title>High-resolution comparative analysis of great ape genomes.</title>
        <authorList>
            <person name="Pollen A."/>
            <person name="Hastie A."/>
            <person name="Hormozdiari F."/>
            <person name="Dougherty M."/>
            <person name="Liu R."/>
            <person name="Chaisson M."/>
            <person name="Hoppe E."/>
            <person name="Hill C."/>
            <person name="Pang A."/>
            <person name="Hillier L."/>
            <person name="Baker C."/>
            <person name="Armstrong J."/>
            <person name="Shendure J."/>
            <person name="Paten B."/>
            <person name="Wilson R."/>
            <person name="Chao H."/>
            <person name="Schneider V."/>
            <person name="Ventura M."/>
            <person name="Kronenberg Z."/>
            <person name="Murali S."/>
            <person name="Gordon D."/>
            <person name="Cantsilieris S."/>
            <person name="Munson K."/>
            <person name="Nelson B."/>
            <person name="Raja A."/>
            <person name="Underwood J."/>
            <person name="Diekhans M."/>
            <person name="Fiddes I."/>
            <person name="Haussler D."/>
            <person name="Eichler E."/>
        </authorList>
    </citation>
    <scope>NUCLEOTIDE SEQUENCE [LARGE SCALE GENOMIC DNA]</scope>
    <source>
        <strain evidence="13">Susie</strain>
    </source>
</reference>
<dbReference type="EMBL" id="NDHI03003433">
    <property type="protein sequence ID" value="PNJ52420.1"/>
    <property type="molecule type" value="Genomic_DNA"/>
</dbReference>
<name>A0A2J8V4J1_PONAB</name>
<keyword evidence="6" id="KW-0677">Repeat</keyword>
<dbReference type="PANTHER" id="PTHR13923">
    <property type="entry name" value="SEC31-RELATED PROTEIN"/>
    <property type="match status" value="1"/>
</dbReference>
<evidence type="ECO:0000256" key="6">
    <source>
        <dbReference type="ARBA" id="ARBA00022737"/>
    </source>
</evidence>
<evidence type="ECO:0000256" key="4">
    <source>
        <dbReference type="ARBA" id="ARBA00022490"/>
    </source>
</evidence>
<evidence type="ECO:0000256" key="11">
    <source>
        <dbReference type="ARBA" id="ARBA00025471"/>
    </source>
</evidence>
<evidence type="ECO:0000259" key="12">
    <source>
        <dbReference type="Pfam" id="PF12931"/>
    </source>
</evidence>
<keyword evidence="10" id="KW-0968">Cytoplasmic vesicle</keyword>
<evidence type="ECO:0000313" key="13">
    <source>
        <dbReference type="EMBL" id="PNJ52420.1"/>
    </source>
</evidence>
<comment type="caution">
    <text evidence="13">The sequence shown here is derived from an EMBL/GenBank/DDBJ whole genome shotgun (WGS) entry which is preliminary data.</text>
</comment>
<dbReference type="PANTHER" id="PTHR13923:SF23">
    <property type="entry name" value="PROTEIN TRANSPORT PROTEIN SEC31A"/>
    <property type="match status" value="1"/>
</dbReference>
<evidence type="ECO:0000256" key="10">
    <source>
        <dbReference type="ARBA" id="ARBA00023329"/>
    </source>
</evidence>
<evidence type="ECO:0000256" key="8">
    <source>
        <dbReference type="ARBA" id="ARBA00022892"/>
    </source>
</evidence>
<comment type="function">
    <text evidence="11">Component of the coat protein complex II (COPII) which promotes the formation of transport vesicles from the endoplasmic reticulum (ER). The coat has two main functions, the physical deformation of the endoplasmic reticulum membrane into vesicles and the selection of cargo molecules.</text>
</comment>